<evidence type="ECO:0000313" key="3">
    <source>
        <dbReference type="Proteomes" id="UP001152320"/>
    </source>
</evidence>
<dbReference type="Pfam" id="PF13966">
    <property type="entry name" value="zf-RVT"/>
    <property type="match status" value="1"/>
</dbReference>
<feature type="domain" description="Reverse transcriptase" evidence="1">
    <location>
        <begin position="495"/>
        <end position="762"/>
    </location>
</feature>
<dbReference type="Pfam" id="PF03372">
    <property type="entry name" value="Exo_endo_phos"/>
    <property type="match status" value="1"/>
</dbReference>
<accession>A0A9Q1CND0</accession>
<dbReference type="PANTHER" id="PTHR31635">
    <property type="entry name" value="REVERSE TRANSCRIPTASE DOMAIN-CONTAINING PROTEIN-RELATED"/>
    <property type="match status" value="1"/>
</dbReference>
<keyword evidence="3" id="KW-1185">Reference proteome</keyword>
<dbReference type="EMBL" id="JAIZAY010000002">
    <property type="protein sequence ID" value="KAJ8047694.1"/>
    <property type="molecule type" value="Genomic_DNA"/>
</dbReference>
<dbReference type="Gene3D" id="3.60.10.10">
    <property type="entry name" value="Endonuclease/exonuclease/phosphatase"/>
    <property type="match status" value="1"/>
</dbReference>
<dbReference type="Proteomes" id="UP001152320">
    <property type="component" value="Chromosome 2"/>
</dbReference>
<dbReference type="Pfam" id="PF00078">
    <property type="entry name" value="RVT_1"/>
    <property type="match status" value="1"/>
</dbReference>
<dbReference type="GO" id="GO:0003824">
    <property type="term" value="F:catalytic activity"/>
    <property type="evidence" value="ECO:0007669"/>
    <property type="project" value="InterPro"/>
</dbReference>
<comment type="caution">
    <text evidence="2">The sequence shown here is derived from an EMBL/GenBank/DDBJ whole genome shotgun (WGS) entry which is preliminary data.</text>
</comment>
<proteinExistence type="predicted"/>
<gene>
    <name evidence="2" type="ORF">HOLleu_06751</name>
</gene>
<dbReference type="InterPro" id="IPR036691">
    <property type="entry name" value="Endo/exonu/phosph_ase_sf"/>
</dbReference>
<dbReference type="CDD" id="cd09076">
    <property type="entry name" value="L1-EN"/>
    <property type="match status" value="1"/>
</dbReference>
<dbReference type="PROSITE" id="PS50878">
    <property type="entry name" value="RT_POL"/>
    <property type="match status" value="1"/>
</dbReference>
<reference evidence="2" key="1">
    <citation type="submission" date="2021-10" db="EMBL/GenBank/DDBJ databases">
        <title>Tropical sea cucumber genome reveals ecological adaptation and Cuvierian tubules defense mechanism.</title>
        <authorList>
            <person name="Chen T."/>
        </authorList>
    </citation>
    <scope>NUCLEOTIDE SEQUENCE</scope>
    <source>
        <strain evidence="2">Nanhai2018</strain>
        <tissue evidence="2">Muscle</tissue>
    </source>
</reference>
<dbReference type="InterPro" id="IPR000477">
    <property type="entry name" value="RT_dom"/>
</dbReference>
<evidence type="ECO:0000259" key="1">
    <source>
        <dbReference type="PROSITE" id="PS50878"/>
    </source>
</evidence>
<organism evidence="2 3">
    <name type="scientific">Holothuria leucospilota</name>
    <name type="common">Black long sea cucumber</name>
    <name type="synonym">Mertensiothuria leucospilota</name>
    <dbReference type="NCBI Taxonomy" id="206669"/>
    <lineage>
        <taxon>Eukaryota</taxon>
        <taxon>Metazoa</taxon>
        <taxon>Echinodermata</taxon>
        <taxon>Eleutherozoa</taxon>
        <taxon>Echinozoa</taxon>
        <taxon>Holothuroidea</taxon>
        <taxon>Aspidochirotacea</taxon>
        <taxon>Aspidochirotida</taxon>
        <taxon>Holothuriidae</taxon>
        <taxon>Holothuria</taxon>
    </lineage>
</organism>
<sequence>MVSIASLNCNGLVTKNRRDELFTYCIREKFDIVLLQETFWDKSVHEKAAKEWPGQIFSSFYNIDRSKGVSVLIRRDSDIEVLNDICHVDGRTLQIDCAIDDQVISIVNVYSPHLASERKAFFIDLYQILSCISTPCILAGDFNTVINSKLDRYPGVPRPDPSRKYLVKIMNDFNLLDVWREQNPPPKIAFTRTGNATTGRTASRIDRFLISKSLLPNTSRSSIIPYPKSDHNIIVTYFNLSLIPRGKGIWILNNSLLKDESFCLVVRELIENLKTESDYENDILRWYDKLKDAIKNSAIKYGTHRQRVLRATKKRLQKEIGYENIKANKYPDYDTTRLKLLEDELNDIIANEIEGALIRSKVKWIEEGKKSTKFFFNLEKSRQKKKVMRQILKDNGELITDQKSIMKEQASFYRSLYRKEGVTTENISLLTMYISKKLSPSERDSCDQSITEEELLQAVKAMESSKSPGLDGLTVEFYRAFWPEMSVILSKLISKIFQAGELTESMKGSVITLIPKKGDLRRLTNWRPISLLNVDYKLIAKVLANRVSNVISTLVSEDQSCCVPGRDIAHNVLLIKNIIDFMLVNNMSGLILKIDQFKAFDRVDHAYLSDVLLKMGFGENFRRWVEILYNDIHGCVKHNGNVSGKFSIERGVRQGCPLSASLYVLTAEPLHEVICNCKVISGISFLDLEAKMFQHADDTTFITSNPDCLTDIFRIIKLYEKGSGSKCNLEKTELLTIGNTKVPSNLNFPVRDDFIQILGVVIGNNPQVVEKGNWGKKTEACCSVLAKWKGRNLSFKGKALVINSLAISRLVYLASILHVPHWVSDMVRNSINDFVWQGKKPLISYATLALPFERGGLNLCNLDLKKEALRVKFIALLLRNGIGCKLKRLMFYFLNHYENMKLGLNIFRISPQTPSLRCIPPYFSEMLHAWRKISMDKLCPPGDRTEILSQPIFHNPFIRDYSGNVLLNRDFIDGGIIYVNDIMYEILPRSLPAEGVLESIQLANPRVDTDIQSVSNALQTILDSLPDGWLDIIFASDKVVNDHDDDIPNINFIIDDKKCVVSSLTTKGATVLLRECNTNPPKGETFWSAKFTDLDLSKRWSNVYKGLNTNYEADLNFKILHNILFTNERLYKFGMIESPLCSLCGTETESLFHLFIACPVVNSLWCKVIMKLRSHLEEDNLNTWVLITLFGMHLSHSSKKRLLVDFIFTIYKSVIYKARLSVLIDNLTLSIDTYFFNSLKKKIETLYHCFNSKGNLSKFWSIFQGAKVIEFDQNSKTNYRFIFDTG</sequence>
<dbReference type="OrthoDB" id="416119at2759"/>
<protein>
    <recommendedName>
        <fullName evidence="1">Reverse transcriptase domain-containing protein</fullName>
    </recommendedName>
</protein>
<dbReference type="SUPFAM" id="SSF56219">
    <property type="entry name" value="DNase I-like"/>
    <property type="match status" value="1"/>
</dbReference>
<dbReference type="CDD" id="cd01650">
    <property type="entry name" value="RT_nLTR_like"/>
    <property type="match status" value="1"/>
</dbReference>
<dbReference type="InterPro" id="IPR005135">
    <property type="entry name" value="Endo/exonuclease/phosphatase"/>
</dbReference>
<dbReference type="InterPro" id="IPR026960">
    <property type="entry name" value="RVT-Znf"/>
</dbReference>
<evidence type="ECO:0000313" key="2">
    <source>
        <dbReference type="EMBL" id="KAJ8047694.1"/>
    </source>
</evidence>
<name>A0A9Q1CND0_HOLLE</name>
<dbReference type="PANTHER" id="PTHR31635:SF196">
    <property type="entry name" value="REVERSE TRANSCRIPTASE DOMAIN-CONTAINING PROTEIN-RELATED"/>
    <property type="match status" value="1"/>
</dbReference>